<dbReference type="Pfam" id="PF25876">
    <property type="entry name" value="HH_MFP_RND"/>
    <property type="match status" value="1"/>
</dbReference>
<dbReference type="Pfam" id="PF25917">
    <property type="entry name" value="BSH_RND"/>
    <property type="match status" value="1"/>
</dbReference>
<dbReference type="InterPro" id="IPR058625">
    <property type="entry name" value="MdtA-like_BSH"/>
</dbReference>
<gene>
    <name evidence="7" type="ordered locus">Bind_2112</name>
</gene>
<evidence type="ECO:0000256" key="1">
    <source>
        <dbReference type="ARBA" id="ARBA00004196"/>
    </source>
</evidence>
<feature type="coiled-coil region" evidence="3">
    <location>
        <begin position="178"/>
        <end position="226"/>
    </location>
</feature>
<dbReference type="InterPro" id="IPR050465">
    <property type="entry name" value="UPF0194_transport"/>
</dbReference>
<dbReference type="STRING" id="395963.Bind_2112"/>
<feature type="transmembrane region" description="Helical" evidence="4">
    <location>
        <begin position="12"/>
        <end position="29"/>
    </location>
</feature>
<comment type="subcellular location">
    <subcellularLocation>
        <location evidence="1">Cell envelope</location>
    </subcellularLocation>
</comment>
<evidence type="ECO:0000313" key="7">
    <source>
        <dbReference type="EMBL" id="ACB95732.1"/>
    </source>
</evidence>
<evidence type="ECO:0000259" key="5">
    <source>
        <dbReference type="Pfam" id="PF25876"/>
    </source>
</evidence>
<feature type="domain" description="Multidrug resistance protein MdtA-like alpha-helical hairpin" evidence="5">
    <location>
        <begin position="133"/>
        <end position="199"/>
    </location>
</feature>
<evidence type="ECO:0000259" key="6">
    <source>
        <dbReference type="Pfam" id="PF25917"/>
    </source>
</evidence>
<keyword evidence="8" id="KW-1185">Reference proteome</keyword>
<feature type="domain" description="Multidrug resistance protein MdtA-like barrel-sandwich hybrid" evidence="6">
    <location>
        <begin position="74"/>
        <end position="255"/>
    </location>
</feature>
<protein>
    <submittedName>
        <fullName evidence="7">Secretion protein HlyD family protein</fullName>
    </submittedName>
</protein>
<dbReference type="PANTHER" id="PTHR32347">
    <property type="entry name" value="EFFLUX SYSTEM COMPONENT YKNX-RELATED"/>
    <property type="match status" value="1"/>
</dbReference>
<dbReference type="GO" id="GO:0030313">
    <property type="term" value="C:cell envelope"/>
    <property type="evidence" value="ECO:0007669"/>
    <property type="project" value="UniProtKB-SubCell"/>
</dbReference>
<keyword evidence="2 3" id="KW-0175">Coiled coil</keyword>
<reference evidence="8" key="1">
    <citation type="submission" date="2008-03" db="EMBL/GenBank/DDBJ databases">
        <title>Complete sequence of chromosome of Beijerinckia indica subsp. indica ATCC 9039.</title>
        <authorList>
            <consortium name="US DOE Joint Genome Institute"/>
            <person name="Copeland A."/>
            <person name="Lucas S."/>
            <person name="Lapidus A."/>
            <person name="Glavina del Rio T."/>
            <person name="Dalin E."/>
            <person name="Tice H."/>
            <person name="Bruce D."/>
            <person name="Goodwin L."/>
            <person name="Pitluck S."/>
            <person name="LaButti K."/>
            <person name="Schmutz J."/>
            <person name="Larimer F."/>
            <person name="Land M."/>
            <person name="Hauser L."/>
            <person name="Kyrpides N."/>
            <person name="Mikhailova N."/>
            <person name="Dunfield P.F."/>
            <person name="Dedysh S.N."/>
            <person name="Liesack W."/>
            <person name="Saw J.H."/>
            <person name="Alam M."/>
            <person name="Chen Y."/>
            <person name="Murrell J.C."/>
            <person name="Richardson P."/>
        </authorList>
    </citation>
    <scope>NUCLEOTIDE SEQUENCE [LARGE SCALE GENOMIC DNA]</scope>
    <source>
        <strain evidence="8">ATCC 9039 / DSM 1715 / NCIMB 8712</strain>
    </source>
</reference>
<dbReference type="AlphaFoldDB" id="B2IFZ3"/>
<dbReference type="RefSeq" id="WP_012385088.1">
    <property type="nucleotide sequence ID" value="NC_010581.1"/>
</dbReference>
<dbReference type="Gene3D" id="1.10.287.470">
    <property type="entry name" value="Helix hairpin bin"/>
    <property type="match status" value="1"/>
</dbReference>
<dbReference type="Gene3D" id="2.40.50.100">
    <property type="match status" value="1"/>
</dbReference>
<organism evidence="7 8">
    <name type="scientific">Beijerinckia indica subsp. indica (strain ATCC 9039 / DSM 1715 / NCIMB 8712)</name>
    <dbReference type="NCBI Taxonomy" id="395963"/>
    <lineage>
        <taxon>Bacteria</taxon>
        <taxon>Pseudomonadati</taxon>
        <taxon>Pseudomonadota</taxon>
        <taxon>Alphaproteobacteria</taxon>
        <taxon>Hyphomicrobiales</taxon>
        <taxon>Beijerinckiaceae</taxon>
        <taxon>Beijerinckia</taxon>
    </lineage>
</organism>
<dbReference type="HOGENOM" id="CLU_018816_6_4_5"/>
<proteinExistence type="predicted"/>
<keyword evidence="4" id="KW-1133">Transmembrane helix</keyword>
<evidence type="ECO:0000256" key="4">
    <source>
        <dbReference type="SAM" id="Phobius"/>
    </source>
</evidence>
<name>B2IFZ3_BEII9</name>
<sequence length="372" mass="40381">MKPFSFSVTRHGIPLFAIVMIGFAGWTIASTMRPRSVTSPPIAAPTQPYEKNVSGTGIVEPASEVMALAIERGGVVTSVDVVAGDHVRFGQKLFSIDARNYQAAVDQNEAAVLAAEAAIGSIDQNILLQRDAINQARANLNVTEAERTRASLDRSRYAALVRNDWTPRQRYELATADADKADANVIAAKAALASAEQQIEVLSAQRREAEARLAQTKALLEGARADLDKTVVKAPVEGVILKVNVRLGEYALAGVLNNPLMTMGTVDPLHVRVDIDEADAWRVRSDSPATARMRGNPSIAVPLSFVRFEPYVLPKRSLSGDTSERVDTRVLQGIYAFAPQDFPAFTGQQVDVFIEAPKRDGDAQRLATYRND</sequence>
<evidence type="ECO:0000313" key="8">
    <source>
        <dbReference type="Proteomes" id="UP000001695"/>
    </source>
</evidence>
<dbReference type="InterPro" id="IPR058624">
    <property type="entry name" value="MdtA-like_HH"/>
</dbReference>
<dbReference type="KEGG" id="bid:Bind_2112"/>
<dbReference type="OrthoDB" id="9791520at2"/>
<reference evidence="7 8" key="2">
    <citation type="journal article" date="2010" name="J. Bacteriol.">
        <title>Complete genome sequence of Beijerinckia indica subsp. indica.</title>
        <authorList>
            <person name="Tamas I."/>
            <person name="Dedysh S.N."/>
            <person name="Liesack W."/>
            <person name="Stott M.B."/>
            <person name="Alam M."/>
            <person name="Murrell J.C."/>
            <person name="Dunfield P.F."/>
        </authorList>
    </citation>
    <scope>NUCLEOTIDE SEQUENCE [LARGE SCALE GENOMIC DNA]</scope>
    <source>
        <strain evidence="8">ATCC 9039 / DSM 1715 / NCIMB 8712</strain>
    </source>
</reference>
<dbReference type="PANTHER" id="PTHR32347:SF27">
    <property type="entry name" value="RND EFFLUX PUMP MEMBRANE FUSION PROTEIN BARREL-SANDWICH DOMAIN-CONTAINING PROTEIN"/>
    <property type="match status" value="1"/>
</dbReference>
<dbReference type="eggNOG" id="COG1566">
    <property type="taxonomic scope" value="Bacteria"/>
</dbReference>
<keyword evidence="4" id="KW-0472">Membrane</keyword>
<dbReference type="SUPFAM" id="SSF111369">
    <property type="entry name" value="HlyD-like secretion proteins"/>
    <property type="match status" value="2"/>
</dbReference>
<keyword evidence="4" id="KW-0812">Transmembrane</keyword>
<dbReference type="Proteomes" id="UP000001695">
    <property type="component" value="Chromosome"/>
</dbReference>
<accession>B2IFZ3</accession>
<evidence type="ECO:0000256" key="3">
    <source>
        <dbReference type="SAM" id="Coils"/>
    </source>
</evidence>
<dbReference type="EMBL" id="CP001016">
    <property type="protein sequence ID" value="ACB95732.1"/>
    <property type="molecule type" value="Genomic_DNA"/>
</dbReference>
<evidence type="ECO:0000256" key="2">
    <source>
        <dbReference type="ARBA" id="ARBA00023054"/>
    </source>
</evidence>
<dbReference type="Gene3D" id="2.40.30.170">
    <property type="match status" value="1"/>
</dbReference>